<dbReference type="CDD" id="cd24015">
    <property type="entry name" value="ASKHA_NBD_PanK-III"/>
    <property type="match status" value="1"/>
</dbReference>
<keyword evidence="16" id="KW-0479">Metal-binding</keyword>
<evidence type="ECO:0000256" key="6">
    <source>
        <dbReference type="ARBA" id="ARBA00012102"/>
    </source>
</evidence>
<comment type="caution">
    <text evidence="17">The sequence shown here is derived from an EMBL/GenBank/DDBJ whole genome shotgun (WGS) entry which is preliminary data.</text>
</comment>
<evidence type="ECO:0000256" key="12">
    <source>
        <dbReference type="ARBA" id="ARBA00022958"/>
    </source>
</evidence>
<keyword evidence="9 16" id="KW-0547">Nucleotide-binding</keyword>
<sequence length="256" mass="26738">MLLAIDIGNTHTVIGVYAGETLGSMWRIATERNAAADELRITLSTLFALEGLSFEKVNASALASVVPQLRLAWSQAIEDATGSTPILCSAETAGDLFDTDYPNPYEIGADRIADAVAARTIYGAPVVVVDFGTATNIEVINAEGVFCGGVIAPGLHTSANALFSHGAQLPAIDLVNPPAVVGRSTMEAIQAGIMLGEADRVDGLVRRIFDQLGYKAKVVATGGLASVVAQNSTTIDEVNDELTLEGLRLIAEQAAR</sequence>
<feature type="active site" description="Proton acceptor" evidence="16">
    <location>
        <position position="110"/>
    </location>
</feature>
<feature type="binding site" evidence="16">
    <location>
        <position position="185"/>
    </location>
    <ligand>
        <name>substrate</name>
    </ligand>
</feature>
<dbReference type="Pfam" id="PF03309">
    <property type="entry name" value="Pan_kinase"/>
    <property type="match status" value="1"/>
</dbReference>
<evidence type="ECO:0000256" key="16">
    <source>
        <dbReference type="HAMAP-Rule" id="MF_01274"/>
    </source>
</evidence>
<dbReference type="PANTHER" id="PTHR34265">
    <property type="entry name" value="TYPE III PANTOTHENATE KINASE"/>
    <property type="match status" value="1"/>
</dbReference>
<name>A0ABU6IYJ9_9ACTN</name>
<dbReference type="RefSeq" id="WP_326437674.1">
    <property type="nucleotide sequence ID" value="NZ_JAYMFH010000005.1"/>
</dbReference>
<organism evidence="17 18">
    <name type="scientific">Adlercreutzia shanghongiae</name>
    <dbReference type="NCBI Taxonomy" id="3111773"/>
    <lineage>
        <taxon>Bacteria</taxon>
        <taxon>Bacillati</taxon>
        <taxon>Actinomycetota</taxon>
        <taxon>Coriobacteriia</taxon>
        <taxon>Eggerthellales</taxon>
        <taxon>Eggerthellaceae</taxon>
        <taxon>Adlercreutzia</taxon>
    </lineage>
</organism>
<evidence type="ECO:0000313" key="17">
    <source>
        <dbReference type="EMBL" id="MEC4294778.1"/>
    </source>
</evidence>
<feature type="binding site" evidence="16">
    <location>
        <begin position="6"/>
        <end position="13"/>
    </location>
    <ligand>
        <name>ATP</name>
        <dbReference type="ChEBI" id="CHEBI:30616"/>
    </ligand>
</feature>
<keyword evidence="11 16" id="KW-0067">ATP-binding</keyword>
<evidence type="ECO:0000256" key="4">
    <source>
        <dbReference type="ARBA" id="ARBA00005225"/>
    </source>
</evidence>
<evidence type="ECO:0000256" key="11">
    <source>
        <dbReference type="ARBA" id="ARBA00022840"/>
    </source>
</evidence>
<feature type="binding site" evidence="16">
    <location>
        <position position="133"/>
    </location>
    <ligand>
        <name>ATP</name>
        <dbReference type="ChEBI" id="CHEBI:30616"/>
    </ligand>
</feature>
<comment type="catalytic activity">
    <reaction evidence="1 16">
        <text>(R)-pantothenate + ATP = (R)-4'-phosphopantothenate + ADP + H(+)</text>
        <dbReference type="Rhea" id="RHEA:16373"/>
        <dbReference type="ChEBI" id="CHEBI:10986"/>
        <dbReference type="ChEBI" id="CHEBI:15378"/>
        <dbReference type="ChEBI" id="CHEBI:29032"/>
        <dbReference type="ChEBI" id="CHEBI:30616"/>
        <dbReference type="ChEBI" id="CHEBI:456216"/>
        <dbReference type="EC" id="2.7.1.33"/>
    </reaction>
</comment>
<evidence type="ECO:0000256" key="15">
    <source>
        <dbReference type="ARBA" id="ARBA00040883"/>
    </source>
</evidence>
<dbReference type="GO" id="GO:0004594">
    <property type="term" value="F:pantothenate kinase activity"/>
    <property type="evidence" value="ECO:0007669"/>
    <property type="project" value="UniProtKB-EC"/>
</dbReference>
<evidence type="ECO:0000256" key="7">
    <source>
        <dbReference type="ARBA" id="ARBA00022490"/>
    </source>
</evidence>
<dbReference type="PANTHER" id="PTHR34265:SF1">
    <property type="entry name" value="TYPE III PANTOTHENATE KINASE"/>
    <property type="match status" value="1"/>
</dbReference>
<evidence type="ECO:0000256" key="9">
    <source>
        <dbReference type="ARBA" id="ARBA00022741"/>
    </source>
</evidence>
<dbReference type="HAMAP" id="MF_01274">
    <property type="entry name" value="Pantothen_kinase_3"/>
    <property type="match status" value="1"/>
</dbReference>
<comment type="cofactor">
    <cofactor evidence="2">
        <name>K(+)</name>
        <dbReference type="ChEBI" id="CHEBI:29103"/>
    </cofactor>
</comment>
<dbReference type="InterPro" id="IPR043129">
    <property type="entry name" value="ATPase_NBD"/>
</dbReference>
<evidence type="ECO:0000256" key="2">
    <source>
        <dbReference type="ARBA" id="ARBA00001958"/>
    </source>
</evidence>
<comment type="pathway">
    <text evidence="4 16">Cofactor biosynthesis; coenzyme A biosynthesis; CoA from (R)-pantothenate: step 1/5.</text>
</comment>
<reference evidence="17 18" key="1">
    <citation type="submission" date="2024-01" db="EMBL/GenBank/DDBJ databases">
        <title>novel species in genus Adlercreutzia.</title>
        <authorList>
            <person name="Liu X."/>
        </authorList>
    </citation>
    <scope>NUCLEOTIDE SEQUENCE [LARGE SCALE GENOMIC DNA]</scope>
    <source>
        <strain evidence="17 18">R22</strain>
    </source>
</reference>
<dbReference type="SUPFAM" id="SSF53067">
    <property type="entry name" value="Actin-like ATPase domain"/>
    <property type="match status" value="2"/>
</dbReference>
<dbReference type="EC" id="2.7.1.33" evidence="6 16"/>
<accession>A0ABU6IYJ9</accession>
<dbReference type="Gene3D" id="3.30.420.40">
    <property type="match status" value="2"/>
</dbReference>
<evidence type="ECO:0000256" key="3">
    <source>
        <dbReference type="ARBA" id="ARBA00004496"/>
    </source>
</evidence>
<keyword evidence="12 16" id="KW-0630">Potassium</keyword>
<keyword evidence="10 16" id="KW-0418">Kinase</keyword>
<comment type="cofactor">
    <cofactor evidence="16">
        <name>NH4(+)</name>
        <dbReference type="ChEBI" id="CHEBI:28938"/>
    </cofactor>
    <cofactor evidence="16">
        <name>K(+)</name>
        <dbReference type="ChEBI" id="CHEBI:29103"/>
    </cofactor>
    <text evidence="16">A monovalent cation. Ammonium or potassium.</text>
</comment>
<keyword evidence="18" id="KW-1185">Reference proteome</keyword>
<dbReference type="EMBL" id="JAYMFH010000005">
    <property type="protein sequence ID" value="MEC4294778.1"/>
    <property type="molecule type" value="Genomic_DNA"/>
</dbReference>
<evidence type="ECO:0000256" key="1">
    <source>
        <dbReference type="ARBA" id="ARBA00001206"/>
    </source>
</evidence>
<feature type="binding site" evidence="16">
    <location>
        <begin position="108"/>
        <end position="111"/>
    </location>
    <ligand>
        <name>substrate</name>
    </ligand>
</feature>
<dbReference type="NCBIfam" id="TIGR00671">
    <property type="entry name" value="baf"/>
    <property type="match status" value="1"/>
</dbReference>
<feature type="binding site" evidence="16">
    <location>
        <position position="130"/>
    </location>
    <ligand>
        <name>K(+)</name>
        <dbReference type="ChEBI" id="CHEBI:29103"/>
    </ligand>
</feature>
<keyword evidence="7 16" id="KW-0963">Cytoplasm</keyword>
<evidence type="ECO:0000256" key="10">
    <source>
        <dbReference type="ARBA" id="ARBA00022777"/>
    </source>
</evidence>
<evidence type="ECO:0000256" key="14">
    <source>
        <dbReference type="ARBA" id="ARBA00038036"/>
    </source>
</evidence>
<gene>
    <name evidence="16" type="primary">coaX</name>
    <name evidence="17" type="ORF">VJ920_05615</name>
</gene>
<dbReference type="InterPro" id="IPR004619">
    <property type="entry name" value="Type_III_PanK"/>
</dbReference>
<keyword evidence="13 16" id="KW-0173">Coenzyme A biosynthesis</keyword>
<comment type="similarity">
    <text evidence="14 16">Belongs to the type III pantothenate kinase family.</text>
</comment>
<feature type="binding site" evidence="16">
    <location>
        <position position="101"/>
    </location>
    <ligand>
        <name>substrate</name>
    </ligand>
</feature>
<evidence type="ECO:0000256" key="5">
    <source>
        <dbReference type="ARBA" id="ARBA00011738"/>
    </source>
</evidence>
<dbReference type="NCBIfam" id="NF009855">
    <property type="entry name" value="PRK13321.1"/>
    <property type="match status" value="1"/>
</dbReference>
<comment type="subcellular location">
    <subcellularLocation>
        <location evidence="3 16">Cytoplasm</location>
    </subcellularLocation>
</comment>
<comment type="function">
    <text evidence="16">Catalyzes the phosphorylation of pantothenate (Pan), the first step in CoA biosynthesis.</text>
</comment>
<evidence type="ECO:0000256" key="8">
    <source>
        <dbReference type="ARBA" id="ARBA00022679"/>
    </source>
</evidence>
<proteinExistence type="inferred from homology"/>
<protein>
    <recommendedName>
        <fullName evidence="15 16">Type III pantothenate kinase</fullName>
        <ecNumber evidence="6 16">2.7.1.33</ecNumber>
    </recommendedName>
    <alternativeName>
        <fullName evidence="16">PanK-III</fullName>
    </alternativeName>
    <alternativeName>
        <fullName evidence="16">Pantothenic acid kinase</fullName>
    </alternativeName>
</protein>
<comment type="subunit">
    <text evidence="5 16">Homodimer.</text>
</comment>
<dbReference type="Proteomes" id="UP001343724">
    <property type="component" value="Unassembled WGS sequence"/>
</dbReference>
<evidence type="ECO:0000313" key="18">
    <source>
        <dbReference type="Proteomes" id="UP001343724"/>
    </source>
</evidence>
<keyword evidence="8 16" id="KW-0808">Transferase</keyword>
<evidence type="ECO:0000256" key="13">
    <source>
        <dbReference type="ARBA" id="ARBA00022993"/>
    </source>
</evidence>